<name>A0A370QMG8_9GAMM</name>
<dbReference type="EMBL" id="QRAP01000007">
    <property type="protein sequence ID" value="RDK89532.1"/>
    <property type="molecule type" value="Genomic_DNA"/>
</dbReference>
<evidence type="ECO:0000256" key="14">
    <source>
        <dbReference type="ARBA" id="ARBA00083640"/>
    </source>
</evidence>
<protein>
    <recommendedName>
        <fullName evidence="11 15">Leucyl/phenylalanyl-tRNA--protein transferase</fullName>
        <ecNumber evidence="10 15">2.3.2.6</ecNumber>
    </recommendedName>
    <alternativeName>
        <fullName evidence="12 15">L/F-transferase</fullName>
    </alternativeName>
    <alternativeName>
        <fullName evidence="13 15">Leucyltransferase</fullName>
    </alternativeName>
    <alternativeName>
        <fullName evidence="14 15">Phenyalanyltransferase</fullName>
    </alternativeName>
</protein>
<dbReference type="NCBIfam" id="TIGR00667">
    <property type="entry name" value="aat"/>
    <property type="match status" value="1"/>
</dbReference>
<dbReference type="PANTHER" id="PTHR30098:SF2">
    <property type="entry name" value="LEUCYL_PHENYLALANYL-TRNA--PROTEIN TRANSFERASE"/>
    <property type="match status" value="1"/>
</dbReference>
<evidence type="ECO:0000256" key="15">
    <source>
        <dbReference type="HAMAP-Rule" id="MF_00688"/>
    </source>
</evidence>
<dbReference type="Gene3D" id="3.30.70.3550">
    <property type="entry name" value="Leucyl/phenylalanyl-tRNA-protein transferase, N-terminal domain"/>
    <property type="match status" value="1"/>
</dbReference>
<evidence type="ECO:0000256" key="8">
    <source>
        <dbReference type="ARBA" id="ARBA00054043"/>
    </source>
</evidence>
<keyword evidence="4 15" id="KW-0012">Acyltransferase</keyword>
<evidence type="ECO:0000256" key="12">
    <source>
        <dbReference type="ARBA" id="ARBA00077136"/>
    </source>
</evidence>
<dbReference type="InterPro" id="IPR042203">
    <property type="entry name" value="Leu/Phe-tRNA_Trfase_C"/>
</dbReference>
<dbReference type="GO" id="GO:0008914">
    <property type="term" value="F:leucyl-tRNA--protein transferase activity"/>
    <property type="evidence" value="ECO:0007669"/>
    <property type="project" value="UniProtKB-UniRule"/>
</dbReference>
<evidence type="ECO:0000256" key="5">
    <source>
        <dbReference type="ARBA" id="ARBA00050607"/>
    </source>
</evidence>
<dbReference type="InterPro" id="IPR016181">
    <property type="entry name" value="Acyl_CoA_acyltransferase"/>
</dbReference>
<evidence type="ECO:0000256" key="2">
    <source>
        <dbReference type="ARBA" id="ARBA00022490"/>
    </source>
</evidence>
<comment type="caution">
    <text evidence="16">The sequence shown here is derived from an EMBL/GenBank/DDBJ whole genome shotgun (WGS) entry which is preliminary data.</text>
</comment>
<accession>A0A370QMG8</accession>
<evidence type="ECO:0000256" key="9">
    <source>
        <dbReference type="ARBA" id="ARBA00061535"/>
    </source>
</evidence>
<sequence>MRLMQLDRQNVAFPSPESALREPNGLLAIGGDLRPERLLAAYQRGIFPWFTPGDVILWWSPDPRAVLYPAELHISRSMHKFLRRNPFQVTLNQAFADVVAGCAQQRAEGTWIGEDVQQAYIQLHQLGYAHSIEVWLDGELVGGLYGLAQGSLFCGESMFSRVSNASKTALILFTHHFVTHGGELFDCQVLNDHTASLGAREISRRDYLRHLLDYQKQRLSPYCWQPKMLYPYIPT</sequence>
<comment type="catalytic activity">
    <reaction evidence="5 15">
        <text>L-phenylalanyl-tRNA(Phe) + an N-terminal L-alpha-aminoacyl-[protein] = an N-terminal L-phenylalanyl-L-alpha-aminoacyl-[protein] + tRNA(Phe)</text>
        <dbReference type="Rhea" id="RHEA:43632"/>
        <dbReference type="Rhea" id="RHEA-COMP:9668"/>
        <dbReference type="Rhea" id="RHEA-COMP:9699"/>
        <dbReference type="Rhea" id="RHEA-COMP:10636"/>
        <dbReference type="Rhea" id="RHEA-COMP:10637"/>
        <dbReference type="ChEBI" id="CHEBI:78442"/>
        <dbReference type="ChEBI" id="CHEBI:78531"/>
        <dbReference type="ChEBI" id="CHEBI:78597"/>
        <dbReference type="ChEBI" id="CHEBI:83561"/>
        <dbReference type="EC" id="2.3.2.6"/>
    </reaction>
</comment>
<gene>
    <name evidence="15" type="primary">aat</name>
    <name evidence="16" type="ORF">C8D90_107184</name>
</gene>
<dbReference type="GO" id="GO:0030163">
    <property type="term" value="P:protein catabolic process"/>
    <property type="evidence" value="ECO:0007669"/>
    <property type="project" value="UniProtKB-UniRule"/>
</dbReference>
<dbReference type="AlphaFoldDB" id="A0A370QMG8"/>
<evidence type="ECO:0000313" key="17">
    <source>
        <dbReference type="Proteomes" id="UP000254848"/>
    </source>
</evidence>
<evidence type="ECO:0000313" key="16">
    <source>
        <dbReference type="EMBL" id="RDK89532.1"/>
    </source>
</evidence>
<comment type="catalytic activity">
    <reaction evidence="7 15">
        <text>N-terminal L-lysyl-[protein] + L-leucyl-tRNA(Leu) = N-terminal L-leucyl-L-lysyl-[protein] + tRNA(Leu) + H(+)</text>
        <dbReference type="Rhea" id="RHEA:12340"/>
        <dbReference type="Rhea" id="RHEA-COMP:9613"/>
        <dbReference type="Rhea" id="RHEA-COMP:9622"/>
        <dbReference type="Rhea" id="RHEA-COMP:12670"/>
        <dbReference type="Rhea" id="RHEA-COMP:12671"/>
        <dbReference type="ChEBI" id="CHEBI:15378"/>
        <dbReference type="ChEBI" id="CHEBI:65249"/>
        <dbReference type="ChEBI" id="CHEBI:78442"/>
        <dbReference type="ChEBI" id="CHEBI:78494"/>
        <dbReference type="ChEBI" id="CHEBI:133043"/>
        <dbReference type="EC" id="2.3.2.6"/>
    </reaction>
</comment>
<dbReference type="GO" id="GO:0005737">
    <property type="term" value="C:cytoplasm"/>
    <property type="evidence" value="ECO:0007669"/>
    <property type="project" value="UniProtKB-SubCell"/>
</dbReference>
<dbReference type="Gene3D" id="3.40.630.70">
    <property type="entry name" value="Leucyl/phenylalanyl-tRNA-protein transferase, C-terminal domain"/>
    <property type="match status" value="1"/>
</dbReference>
<dbReference type="Proteomes" id="UP000254848">
    <property type="component" value="Unassembled WGS sequence"/>
</dbReference>
<dbReference type="OrthoDB" id="9790282at2"/>
<dbReference type="RefSeq" id="WP_115459403.1">
    <property type="nucleotide sequence ID" value="NZ_QRAP01000007.1"/>
</dbReference>
<keyword evidence="2 15" id="KW-0963">Cytoplasm</keyword>
<dbReference type="FunFam" id="3.40.630.70:FF:000001">
    <property type="entry name" value="Leucyl/phenylalanyl-tRNA--protein transferase"/>
    <property type="match status" value="1"/>
</dbReference>
<evidence type="ECO:0000256" key="7">
    <source>
        <dbReference type="ARBA" id="ARBA00051538"/>
    </source>
</evidence>
<dbReference type="PANTHER" id="PTHR30098">
    <property type="entry name" value="LEUCYL/PHENYLALANYL-TRNA--PROTEIN TRANSFERASE"/>
    <property type="match status" value="1"/>
</dbReference>
<dbReference type="HAMAP" id="MF_00688">
    <property type="entry name" value="Leu_Phe_trans"/>
    <property type="match status" value="1"/>
</dbReference>
<comment type="subcellular location">
    <subcellularLocation>
        <location evidence="1 15">Cytoplasm</location>
    </subcellularLocation>
</comment>
<comment type="similarity">
    <text evidence="9 15">Belongs to the L/F-transferase family.</text>
</comment>
<comment type="catalytic activity">
    <reaction evidence="6 15">
        <text>N-terminal L-arginyl-[protein] + L-leucyl-tRNA(Leu) = N-terminal L-leucyl-L-arginyl-[protein] + tRNA(Leu) + H(+)</text>
        <dbReference type="Rhea" id="RHEA:50416"/>
        <dbReference type="Rhea" id="RHEA-COMP:9613"/>
        <dbReference type="Rhea" id="RHEA-COMP:9622"/>
        <dbReference type="Rhea" id="RHEA-COMP:12672"/>
        <dbReference type="Rhea" id="RHEA-COMP:12673"/>
        <dbReference type="ChEBI" id="CHEBI:15378"/>
        <dbReference type="ChEBI" id="CHEBI:64719"/>
        <dbReference type="ChEBI" id="CHEBI:78442"/>
        <dbReference type="ChEBI" id="CHEBI:78494"/>
        <dbReference type="ChEBI" id="CHEBI:133044"/>
        <dbReference type="EC" id="2.3.2.6"/>
    </reaction>
</comment>
<evidence type="ECO:0000256" key="3">
    <source>
        <dbReference type="ARBA" id="ARBA00022679"/>
    </source>
</evidence>
<evidence type="ECO:0000256" key="4">
    <source>
        <dbReference type="ARBA" id="ARBA00023315"/>
    </source>
</evidence>
<dbReference type="Pfam" id="PF03588">
    <property type="entry name" value="Leu_Phe_trans"/>
    <property type="match status" value="1"/>
</dbReference>
<dbReference type="SUPFAM" id="SSF55729">
    <property type="entry name" value="Acyl-CoA N-acyltransferases (Nat)"/>
    <property type="match status" value="1"/>
</dbReference>
<dbReference type="FunFam" id="3.30.70.3550:FF:000001">
    <property type="entry name" value="Leucyl/phenylalanyl-tRNA--protein transferase"/>
    <property type="match status" value="1"/>
</dbReference>
<evidence type="ECO:0000256" key="10">
    <source>
        <dbReference type="ARBA" id="ARBA00066767"/>
    </source>
</evidence>
<dbReference type="EC" id="2.3.2.6" evidence="10 15"/>
<reference evidence="16 17" key="1">
    <citation type="submission" date="2018-07" db="EMBL/GenBank/DDBJ databases">
        <title>Genomic Encyclopedia of Type Strains, Phase IV (KMG-IV): sequencing the most valuable type-strain genomes for metagenomic binning, comparative biology and taxonomic classification.</title>
        <authorList>
            <person name="Goeker M."/>
        </authorList>
    </citation>
    <scope>NUCLEOTIDE SEQUENCE [LARGE SCALE GENOMIC DNA]</scope>
    <source>
        <strain evidence="16 17">DSM 103736</strain>
    </source>
</reference>
<dbReference type="InterPro" id="IPR004616">
    <property type="entry name" value="Leu/Phe-tRNA_Trfase"/>
</dbReference>
<keyword evidence="17" id="KW-1185">Reference proteome</keyword>
<comment type="function">
    <text evidence="8 15">Functions in the N-end rule pathway of protein degradation where it conjugates Leu, Phe and, less efficiently, Met from aminoacyl-tRNAs to the N-termini of proteins containing an N-terminal arginine or lysine.</text>
</comment>
<proteinExistence type="inferred from homology"/>
<dbReference type="InterPro" id="IPR042221">
    <property type="entry name" value="Leu/Phe-tRNA_Trfase_N"/>
</dbReference>
<keyword evidence="3 15" id="KW-0808">Transferase</keyword>
<evidence type="ECO:0000256" key="11">
    <source>
        <dbReference type="ARBA" id="ARBA00074372"/>
    </source>
</evidence>
<evidence type="ECO:0000256" key="1">
    <source>
        <dbReference type="ARBA" id="ARBA00004496"/>
    </source>
</evidence>
<organism evidence="16 17">
    <name type="scientific">Enterobacillus tribolii</name>
    <dbReference type="NCBI Taxonomy" id="1487935"/>
    <lineage>
        <taxon>Bacteria</taxon>
        <taxon>Pseudomonadati</taxon>
        <taxon>Pseudomonadota</taxon>
        <taxon>Gammaproteobacteria</taxon>
        <taxon>Enterobacterales</taxon>
        <taxon>Hafniaceae</taxon>
        <taxon>Enterobacillus</taxon>
    </lineage>
</organism>
<evidence type="ECO:0000256" key="13">
    <source>
        <dbReference type="ARBA" id="ARBA00077165"/>
    </source>
</evidence>
<evidence type="ECO:0000256" key="6">
    <source>
        <dbReference type="ARBA" id="ARBA00050652"/>
    </source>
</evidence>